<dbReference type="InterPro" id="IPR025610">
    <property type="entry name" value="MYC/MYB_N"/>
</dbReference>
<dbReference type="PANTHER" id="PTHR46196">
    <property type="entry name" value="TRANSCRIPTION FACTOR BHLH155-LIKE ISOFORM X1-RELATED"/>
    <property type="match status" value="1"/>
</dbReference>
<protein>
    <recommendedName>
        <fullName evidence="6">BHLH domain-containing protein</fullName>
    </recommendedName>
</protein>
<evidence type="ECO:0000256" key="1">
    <source>
        <dbReference type="ARBA" id="ARBA00004123"/>
    </source>
</evidence>
<evidence type="ECO:0000313" key="8">
    <source>
        <dbReference type="Proteomes" id="UP001141552"/>
    </source>
</evidence>
<reference evidence="7" key="1">
    <citation type="submission" date="2022-02" db="EMBL/GenBank/DDBJ databases">
        <authorList>
            <person name="Henning P.M."/>
            <person name="McCubbin A.G."/>
            <person name="Shore J.S."/>
        </authorList>
    </citation>
    <scope>NUCLEOTIDE SEQUENCE</scope>
    <source>
        <strain evidence="7">F60SS</strain>
        <tissue evidence="7">Leaves</tissue>
    </source>
</reference>
<evidence type="ECO:0000256" key="5">
    <source>
        <dbReference type="SAM" id="MobiDB-lite"/>
    </source>
</evidence>
<dbReference type="GO" id="GO:0005634">
    <property type="term" value="C:nucleus"/>
    <property type="evidence" value="ECO:0007669"/>
    <property type="project" value="UniProtKB-SubCell"/>
</dbReference>
<keyword evidence="3" id="KW-0804">Transcription</keyword>
<evidence type="ECO:0000256" key="3">
    <source>
        <dbReference type="ARBA" id="ARBA00023163"/>
    </source>
</evidence>
<dbReference type="Pfam" id="PF14215">
    <property type="entry name" value="bHLH-MYC_N"/>
    <property type="match status" value="1"/>
</dbReference>
<dbReference type="AlphaFoldDB" id="A0A9Q0F2W5"/>
<dbReference type="OrthoDB" id="1883654at2759"/>
<accession>A0A9Q0F2W5</accession>
<dbReference type="InterPro" id="IPR043561">
    <property type="entry name" value="LHW-like"/>
</dbReference>
<sequence length="986" mass="106715">MCLLSAVVMGGRRVLVAGNLDPDRKRSGGLRTKQAGRGSCRGTLLVHACYSCSCCSSSCYLLVVEMGQLLREVLRTLCGVNQWCYAVFWKIGCQNPKLLIWEECYYEPRPCSAPPSSSSSSRNENVQLPYGEFWASDIHDSQLGIQASDRLHLLINKMMTNNQVNVVGEGMVGRAAFTGKHEWILTSNYLGGAHPPEVLNEVHHQFSSGMQTVAVIPVPPHGVVQLGSNLAIMENMGFVNNVKSLILQLGCVPGALLPNKHTSRESIERIGMPISAGIPVSMPLSRNFKAPTSTTALASSRNQQSFSSHASVILGQPSCSENRHNQYNLQTTASTSYTSNMTKPLAKSCDHEPKSTPLMKLDDPLRGQLENGVVGAEVIPLNPDSRLLHQVASSNSRQVLGQPGFGQSDATISILKLLEEQMFSGVDADNNVSNTANASITKSCSRTGGNQIASSQADSLAFGKELHPGLSSEISTSISCPPILSPCKFVDVNNHSLDVAKIEVQNVDSSSAEQAALSSLVHQLNSTGILPGYSDHGYNSTAVKDEPTARIGSQSINPAGANYEGQCSQPSFGDDLYDILGVDFKNKLLSGKLNDSFADGSFAKLQDMCKDASALMNMQESTSFYPLSEGIADSSLFSLSGTDNLLEAVVSKACSSANQSSDDTVSCRTTLTKASSSSIPSVSPAYGQATTSSHLRKELYDLSKSLEKPGAVASSSFRSSSSTKDDIGCSSQTTSIYGSQFSSWIEQGQNLRRDSSFSPALSKKNEETSKPNRKRLKPGENPRPRPKDRQMIQDRVKELREIVPNGAKCSIDALLERTIKHMLFLQSVTKHADKLKQTGDSKIMNKEGGLLLKEHFEGGATWAYEVGSRSMVCPIIVEDLNPPRQLLVEILCEERGLFLEIADLIRGLGLTILKGVMEARSDKIWARFAVEANRDVTRMEIFMSLVQLLEQTMKGGVPLENKNMMVQHGFPLATSIPATGRPSSLQ</sequence>
<evidence type="ECO:0000313" key="7">
    <source>
        <dbReference type="EMBL" id="KAJ4823909.1"/>
    </source>
</evidence>
<feature type="compositionally biased region" description="Basic and acidic residues" evidence="5">
    <location>
        <begin position="777"/>
        <end position="791"/>
    </location>
</feature>
<feature type="domain" description="BHLH" evidence="6">
    <location>
        <begin position="776"/>
        <end position="825"/>
    </location>
</feature>
<dbReference type="GO" id="GO:0003700">
    <property type="term" value="F:DNA-binding transcription factor activity"/>
    <property type="evidence" value="ECO:0007669"/>
    <property type="project" value="InterPro"/>
</dbReference>
<keyword evidence="2" id="KW-0805">Transcription regulation</keyword>
<organism evidence="7 8">
    <name type="scientific">Turnera subulata</name>
    <dbReference type="NCBI Taxonomy" id="218843"/>
    <lineage>
        <taxon>Eukaryota</taxon>
        <taxon>Viridiplantae</taxon>
        <taxon>Streptophyta</taxon>
        <taxon>Embryophyta</taxon>
        <taxon>Tracheophyta</taxon>
        <taxon>Spermatophyta</taxon>
        <taxon>Magnoliopsida</taxon>
        <taxon>eudicotyledons</taxon>
        <taxon>Gunneridae</taxon>
        <taxon>Pentapetalae</taxon>
        <taxon>rosids</taxon>
        <taxon>fabids</taxon>
        <taxon>Malpighiales</taxon>
        <taxon>Passifloraceae</taxon>
        <taxon>Turnera</taxon>
    </lineage>
</organism>
<reference evidence="7" key="2">
    <citation type="journal article" date="2023" name="Plants (Basel)">
        <title>Annotation of the Turnera subulata (Passifloraceae) Draft Genome Reveals the S-Locus Evolved after the Divergence of Turneroideae from Passifloroideae in a Stepwise Manner.</title>
        <authorList>
            <person name="Henning P.M."/>
            <person name="Roalson E.H."/>
            <person name="Mir W."/>
            <person name="McCubbin A.G."/>
            <person name="Shore J.S."/>
        </authorList>
    </citation>
    <scope>NUCLEOTIDE SEQUENCE</scope>
    <source>
        <strain evidence="7">F60SS</strain>
    </source>
</reference>
<dbReference type="CDD" id="cd18915">
    <property type="entry name" value="bHLH_AtLHW_like"/>
    <property type="match status" value="1"/>
</dbReference>
<dbReference type="PROSITE" id="PS50888">
    <property type="entry name" value="BHLH"/>
    <property type="match status" value="1"/>
</dbReference>
<feature type="region of interest" description="Disordered" evidence="5">
    <location>
        <begin position="752"/>
        <end position="791"/>
    </location>
</feature>
<dbReference type="PANTHER" id="PTHR46196:SF4">
    <property type="entry name" value="TRANSCRIPTION FACTOR LHW"/>
    <property type="match status" value="1"/>
</dbReference>
<comment type="subcellular location">
    <subcellularLocation>
        <location evidence="1">Nucleus</location>
    </subcellularLocation>
</comment>
<gene>
    <name evidence="7" type="ORF">Tsubulata_047818</name>
</gene>
<proteinExistence type="predicted"/>
<dbReference type="EMBL" id="JAKUCV010007323">
    <property type="protein sequence ID" value="KAJ4823909.1"/>
    <property type="molecule type" value="Genomic_DNA"/>
</dbReference>
<keyword evidence="4" id="KW-0539">Nucleus</keyword>
<dbReference type="InterPro" id="IPR011598">
    <property type="entry name" value="bHLH_dom"/>
</dbReference>
<dbReference type="Pfam" id="PF23176">
    <property type="entry name" value="bHLH_LHW"/>
    <property type="match status" value="1"/>
</dbReference>
<evidence type="ECO:0000256" key="2">
    <source>
        <dbReference type="ARBA" id="ARBA00023015"/>
    </source>
</evidence>
<dbReference type="Proteomes" id="UP001141552">
    <property type="component" value="Unassembled WGS sequence"/>
</dbReference>
<evidence type="ECO:0000259" key="6">
    <source>
        <dbReference type="PROSITE" id="PS50888"/>
    </source>
</evidence>
<name>A0A9Q0F2W5_9ROSI</name>
<dbReference type="GO" id="GO:0046983">
    <property type="term" value="F:protein dimerization activity"/>
    <property type="evidence" value="ECO:0007669"/>
    <property type="project" value="InterPro"/>
</dbReference>
<evidence type="ECO:0000256" key="4">
    <source>
        <dbReference type="ARBA" id="ARBA00023242"/>
    </source>
</evidence>
<comment type="caution">
    <text evidence="7">The sequence shown here is derived from an EMBL/GenBank/DDBJ whole genome shotgun (WGS) entry which is preliminary data.</text>
</comment>
<keyword evidence="8" id="KW-1185">Reference proteome</keyword>